<comment type="caution">
    <text evidence="1">The sequence shown here is derived from an EMBL/GenBank/DDBJ whole genome shotgun (WGS) entry which is preliminary data.</text>
</comment>
<proteinExistence type="predicted"/>
<dbReference type="RefSeq" id="WP_213108898.1">
    <property type="nucleotide sequence ID" value="NZ_JAGYPJ010000001.1"/>
</dbReference>
<accession>A0A942YJH3</accession>
<reference evidence="1 2" key="1">
    <citation type="submission" date="2021-05" db="EMBL/GenBank/DDBJ databases">
        <title>Novel Bacillus species.</title>
        <authorList>
            <person name="Liu G."/>
        </authorList>
    </citation>
    <scope>NUCLEOTIDE SEQUENCE [LARGE SCALE GENOMIC DNA]</scope>
    <source>
        <strain evidence="1 2">FJAT-49732</strain>
    </source>
</reference>
<protein>
    <submittedName>
        <fullName evidence="1">Uncharacterized protein</fullName>
    </submittedName>
</protein>
<dbReference type="Proteomes" id="UP000682713">
    <property type="component" value="Unassembled WGS sequence"/>
</dbReference>
<keyword evidence="2" id="KW-1185">Reference proteome</keyword>
<dbReference type="AlphaFoldDB" id="A0A942YJH3"/>
<dbReference type="EMBL" id="JAGYPJ010000001">
    <property type="protein sequence ID" value="MBS4198109.1"/>
    <property type="molecule type" value="Genomic_DNA"/>
</dbReference>
<name>A0A942YJH3_9BACI</name>
<organism evidence="1 2">
    <name type="scientific">Lederbergia citrisecunda</name>
    <dbReference type="NCBI Taxonomy" id="2833583"/>
    <lineage>
        <taxon>Bacteria</taxon>
        <taxon>Bacillati</taxon>
        <taxon>Bacillota</taxon>
        <taxon>Bacilli</taxon>
        <taxon>Bacillales</taxon>
        <taxon>Bacillaceae</taxon>
        <taxon>Lederbergia</taxon>
    </lineage>
</organism>
<gene>
    <name evidence="1" type="ORF">KHA93_00355</name>
</gene>
<evidence type="ECO:0000313" key="2">
    <source>
        <dbReference type="Proteomes" id="UP000682713"/>
    </source>
</evidence>
<sequence length="56" mass="6106">MLAIIFIFIIIVTMSSNPSISPLYSPPVLPLGFSTDKGLKEYWTKEKTGSTIGSSQ</sequence>
<evidence type="ECO:0000313" key="1">
    <source>
        <dbReference type="EMBL" id="MBS4198109.1"/>
    </source>
</evidence>